<keyword evidence="4 6" id="KW-0697">Rotamase</keyword>
<dbReference type="SUPFAM" id="SSF54534">
    <property type="entry name" value="FKBP-like"/>
    <property type="match status" value="1"/>
</dbReference>
<keyword evidence="7" id="KW-0732">Signal</keyword>
<evidence type="ECO:0000313" key="9">
    <source>
        <dbReference type="EMBL" id="NML66656.1"/>
    </source>
</evidence>
<protein>
    <recommendedName>
        <fullName evidence="3 6">peptidylprolyl isomerase</fullName>
        <ecNumber evidence="3 6">5.2.1.8</ecNumber>
    </recommendedName>
</protein>
<organism evidence="9 10">
    <name type="scientific">Hymenobacter polaris</name>
    <dbReference type="NCBI Taxonomy" id="2682546"/>
    <lineage>
        <taxon>Bacteria</taxon>
        <taxon>Pseudomonadati</taxon>
        <taxon>Bacteroidota</taxon>
        <taxon>Cytophagia</taxon>
        <taxon>Cytophagales</taxon>
        <taxon>Hymenobacteraceae</taxon>
        <taxon>Hymenobacter</taxon>
    </lineage>
</organism>
<feature type="signal peptide" evidence="7">
    <location>
        <begin position="1"/>
        <end position="28"/>
    </location>
</feature>
<accession>A0A7Y0AG07</accession>
<evidence type="ECO:0000256" key="2">
    <source>
        <dbReference type="ARBA" id="ARBA00006577"/>
    </source>
</evidence>
<comment type="catalytic activity">
    <reaction evidence="1 6">
        <text>[protein]-peptidylproline (omega=180) = [protein]-peptidylproline (omega=0)</text>
        <dbReference type="Rhea" id="RHEA:16237"/>
        <dbReference type="Rhea" id="RHEA-COMP:10747"/>
        <dbReference type="Rhea" id="RHEA-COMP:10748"/>
        <dbReference type="ChEBI" id="CHEBI:83833"/>
        <dbReference type="ChEBI" id="CHEBI:83834"/>
        <dbReference type="EC" id="5.2.1.8"/>
    </reaction>
</comment>
<dbReference type="GO" id="GO:0000785">
    <property type="term" value="C:chromatin"/>
    <property type="evidence" value="ECO:0007669"/>
    <property type="project" value="TreeGrafter"/>
</dbReference>
<evidence type="ECO:0000256" key="3">
    <source>
        <dbReference type="ARBA" id="ARBA00013194"/>
    </source>
</evidence>
<dbReference type="PANTHER" id="PTHR43811:SF19">
    <property type="entry name" value="39 KDA FK506-BINDING NUCLEAR PROTEIN"/>
    <property type="match status" value="1"/>
</dbReference>
<dbReference type="RefSeq" id="WP_169532288.1">
    <property type="nucleotide sequence ID" value="NZ_JABBGH010000002.1"/>
</dbReference>
<proteinExistence type="inferred from homology"/>
<dbReference type="PANTHER" id="PTHR43811">
    <property type="entry name" value="FKBP-TYPE PEPTIDYL-PROLYL CIS-TRANS ISOMERASE FKPA"/>
    <property type="match status" value="1"/>
</dbReference>
<keyword evidence="10" id="KW-1185">Reference proteome</keyword>
<name>A0A7Y0AG07_9BACT</name>
<reference evidence="9 10" key="1">
    <citation type="submission" date="2020-04" db="EMBL/GenBank/DDBJ databases">
        <title>Hymenobacter polaris sp. nov., isolated from Arctic soil.</title>
        <authorList>
            <person name="Dahal R.H."/>
        </authorList>
    </citation>
    <scope>NUCLEOTIDE SEQUENCE [LARGE SCALE GENOMIC DNA]</scope>
    <source>
        <strain evidence="9 10">RP-2-7</strain>
    </source>
</reference>
<keyword evidence="5 6" id="KW-0413">Isomerase</keyword>
<dbReference type="EC" id="5.2.1.8" evidence="3 6"/>
<dbReference type="Gene3D" id="3.10.50.40">
    <property type="match status" value="1"/>
</dbReference>
<gene>
    <name evidence="9" type="ORF">HHL22_15725</name>
</gene>
<evidence type="ECO:0000256" key="5">
    <source>
        <dbReference type="ARBA" id="ARBA00023235"/>
    </source>
</evidence>
<feature type="chain" id="PRO_5030645876" description="peptidylprolyl isomerase" evidence="7">
    <location>
        <begin position="29"/>
        <end position="353"/>
    </location>
</feature>
<evidence type="ECO:0000256" key="1">
    <source>
        <dbReference type="ARBA" id="ARBA00000971"/>
    </source>
</evidence>
<evidence type="ECO:0000256" key="7">
    <source>
        <dbReference type="SAM" id="SignalP"/>
    </source>
</evidence>
<evidence type="ECO:0000256" key="4">
    <source>
        <dbReference type="ARBA" id="ARBA00023110"/>
    </source>
</evidence>
<comment type="caution">
    <text evidence="9">The sequence shown here is derived from an EMBL/GenBank/DDBJ whole genome shotgun (WGS) entry which is preliminary data.</text>
</comment>
<dbReference type="EMBL" id="JABBGH010000002">
    <property type="protein sequence ID" value="NML66656.1"/>
    <property type="molecule type" value="Genomic_DNA"/>
</dbReference>
<comment type="similarity">
    <text evidence="2">Belongs to the FKBP-type PPIase family.</text>
</comment>
<evidence type="ECO:0000313" key="10">
    <source>
        <dbReference type="Proteomes" id="UP000559626"/>
    </source>
</evidence>
<evidence type="ECO:0000256" key="6">
    <source>
        <dbReference type="PROSITE-ProRule" id="PRU00277"/>
    </source>
</evidence>
<dbReference type="GO" id="GO:0003755">
    <property type="term" value="F:peptidyl-prolyl cis-trans isomerase activity"/>
    <property type="evidence" value="ECO:0007669"/>
    <property type="project" value="UniProtKB-KW"/>
</dbReference>
<dbReference type="Proteomes" id="UP000559626">
    <property type="component" value="Unassembled WGS sequence"/>
</dbReference>
<evidence type="ECO:0000259" key="8">
    <source>
        <dbReference type="PROSITE" id="PS50059"/>
    </source>
</evidence>
<dbReference type="PROSITE" id="PS51257">
    <property type="entry name" value="PROKAR_LIPOPROTEIN"/>
    <property type="match status" value="1"/>
</dbReference>
<feature type="domain" description="PPIase FKBP-type" evidence="8">
    <location>
        <begin position="239"/>
        <end position="329"/>
    </location>
</feature>
<dbReference type="Pfam" id="PF00254">
    <property type="entry name" value="FKBP_C"/>
    <property type="match status" value="1"/>
</dbReference>
<dbReference type="PROSITE" id="PS50059">
    <property type="entry name" value="FKBP_PPIASE"/>
    <property type="match status" value="1"/>
</dbReference>
<dbReference type="AlphaFoldDB" id="A0A7Y0AG07"/>
<sequence>MQFTFRPGVARQLALAAGALSIASLVSSCNSGGDFAKTKSGIEYKLFKKDGSKYTARTVANGEDPTFKDRQGKFLLAHVTYLTGKDSVLQSSRQQLQNHPVPLPLMAATRKGGQEEALALVQPGDSAVFRFRADSLFKGRPVPAELKRGGNYLVMQVVGVKVIDQAEAMSMQQELQQIAMAEQQRQMRAYAADQDKKDEVTLQDYIKKNNLTAAKKSATGSGVYILTTQPGTGPDAKPGQLVTVKYRGTLLDGKEFDSSAKHPGQPDFSFAVGRGQVIPGWDDALTQLSKGAKATILVPSSLAYGKAGSPPAIPANSPLRFDIEVVDIKDAPKMPAGAMNPAAQAPTSAPAGQ</sequence>
<dbReference type="InterPro" id="IPR046357">
    <property type="entry name" value="PPIase_dom_sf"/>
</dbReference>
<dbReference type="InterPro" id="IPR001179">
    <property type="entry name" value="PPIase_FKBP_dom"/>
</dbReference>